<evidence type="ECO:0000256" key="6">
    <source>
        <dbReference type="ARBA" id="ARBA00023295"/>
    </source>
</evidence>
<dbReference type="HAMAP" id="MF_00241">
    <property type="entry name" value="Ogg"/>
    <property type="match status" value="1"/>
</dbReference>
<keyword evidence="1 7" id="KW-0227">DNA damage</keyword>
<feature type="domain" description="HhH-GPD" evidence="8">
    <location>
        <begin position="53"/>
        <end position="209"/>
    </location>
</feature>
<dbReference type="HOGENOM" id="CLU_104937_0_0_0"/>
<dbReference type="EMBL" id="CP002351">
    <property type="protein sequence ID" value="AEH50695.1"/>
    <property type="molecule type" value="Genomic_DNA"/>
</dbReference>
<dbReference type="Pfam" id="PF22175">
    <property type="entry name" value="Ogg-HhH"/>
    <property type="match status" value="1"/>
</dbReference>
<evidence type="ECO:0000256" key="1">
    <source>
        <dbReference type="ARBA" id="ARBA00022763"/>
    </source>
</evidence>
<dbReference type="InterPro" id="IPR011257">
    <property type="entry name" value="DNA_glycosylase"/>
</dbReference>
<dbReference type="STRING" id="688269.Theth_0607"/>
<evidence type="ECO:0000256" key="3">
    <source>
        <dbReference type="ARBA" id="ARBA00023204"/>
    </source>
</evidence>
<evidence type="ECO:0000313" key="9">
    <source>
        <dbReference type="EMBL" id="AEH50695.1"/>
    </source>
</evidence>
<feature type="active site" evidence="7">
    <location>
        <position position="154"/>
    </location>
</feature>
<dbReference type="InterPro" id="IPR023170">
    <property type="entry name" value="HhH_base_excis_C"/>
</dbReference>
<dbReference type="SUPFAM" id="SSF48150">
    <property type="entry name" value="DNA-glycosylase"/>
    <property type="match status" value="1"/>
</dbReference>
<comment type="catalytic activity">
    <reaction evidence="7">
        <text>2'-deoxyribonucleotide-(2'-deoxyribose 5'-phosphate)-2'-deoxyribonucleotide-DNA = a 3'-end 2'-deoxyribonucleotide-(2,3-dehydro-2,3-deoxyribose 5'-phosphate)-DNA + a 5'-end 5'-phospho-2'-deoxyribonucleoside-DNA + H(+)</text>
        <dbReference type="Rhea" id="RHEA:66592"/>
        <dbReference type="Rhea" id="RHEA-COMP:13180"/>
        <dbReference type="Rhea" id="RHEA-COMP:16897"/>
        <dbReference type="Rhea" id="RHEA-COMP:17067"/>
        <dbReference type="ChEBI" id="CHEBI:15378"/>
        <dbReference type="ChEBI" id="CHEBI:136412"/>
        <dbReference type="ChEBI" id="CHEBI:157695"/>
        <dbReference type="ChEBI" id="CHEBI:167181"/>
        <dbReference type="EC" id="4.2.99.18"/>
    </reaction>
</comment>
<keyword evidence="6 7" id="KW-0326">Glycosidase</keyword>
<dbReference type="KEGG" id="tta:Theth_0607"/>
<dbReference type="PATRIC" id="fig|688269.3.peg.629"/>
<evidence type="ECO:0000313" key="10">
    <source>
        <dbReference type="Proteomes" id="UP000006804"/>
    </source>
</evidence>
<accession>F7YXQ1</accession>
<evidence type="ECO:0000256" key="7">
    <source>
        <dbReference type="HAMAP-Rule" id="MF_00241"/>
    </source>
</evidence>
<feature type="site" description="Important for guanine/8-oxoguanine distinction" evidence="7">
    <location>
        <position position="214"/>
    </location>
</feature>
<feature type="active site" evidence="7">
    <location>
        <position position="136"/>
    </location>
</feature>
<dbReference type="RefSeq" id="WP_013931918.1">
    <property type="nucleotide sequence ID" value="NC_015707.1"/>
</dbReference>
<dbReference type="Gene3D" id="1.10.1670.10">
    <property type="entry name" value="Helix-hairpin-Helix base-excision DNA repair enzymes (C-terminal)"/>
    <property type="match status" value="1"/>
</dbReference>
<evidence type="ECO:0000256" key="2">
    <source>
        <dbReference type="ARBA" id="ARBA00022801"/>
    </source>
</evidence>
<keyword evidence="10" id="KW-1185">Reference proteome</keyword>
<evidence type="ECO:0000259" key="8">
    <source>
        <dbReference type="SMART" id="SM00478"/>
    </source>
</evidence>
<evidence type="ECO:0000256" key="4">
    <source>
        <dbReference type="ARBA" id="ARBA00023239"/>
    </source>
</evidence>
<evidence type="ECO:0000256" key="5">
    <source>
        <dbReference type="ARBA" id="ARBA00023268"/>
    </source>
</evidence>
<dbReference type="CDD" id="cd00056">
    <property type="entry name" value="ENDO3c"/>
    <property type="match status" value="1"/>
</dbReference>
<keyword evidence="2 7" id="KW-0378">Hydrolase</keyword>
<dbReference type="eggNOG" id="COG1059">
    <property type="taxonomic scope" value="Bacteria"/>
</dbReference>
<dbReference type="EC" id="3.2.2.-" evidence="7"/>
<keyword evidence="4 7" id="KW-0456">Lyase</keyword>
<dbReference type="InterPro" id="IPR012092">
    <property type="entry name" value="DNA_glyclase/AP_lyase_Ogg"/>
</dbReference>
<dbReference type="EC" id="4.2.99.18" evidence="7"/>
<keyword evidence="5 7" id="KW-0511">Multifunctional enzyme</keyword>
<dbReference type="GO" id="GO:0006284">
    <property type="term" value="P:base-excision repair"/>
    <property type="evidence" value="ECO:0007669"/>
    <property type="project" value="UniProtKB-UniRule"/>
</dbReference>
<comment type="function">
    <text evidence="7">Catalyzes the excision of an oxidatively damaged form of guanine (7,8-dihydro-8-oxoguanine = 8-oxoG) from DNA. Also cleaves the DNA backbone at apurinic/apyrimidinic sites (AP sites).</text>
</comment>
<dbReference type="GO" id="GO:0016799">
    <property type="term" value="F:hydrolase activity, hydrolyzing N-glycosyl compounds"/>
    <property type="evidence" value="ECO:0007669"/>
    <property type="project" value="UniProtKB-UniRule"/>
</dbReference>
<dbReference type="OrthoDB" id="12078at2"/>
<dbReference type="GO" id="GO:0140078">
    <property type="term" value="F:class I DNA-(apurinic or apyrimidinic site) endonuclease activity"/>
    <property type="evidence" value="ECO:0007669"/>
    <property type="project" value="UniProtKB-EC"/>
</dbReference>
<reference evidence="9 10" key="1">
    <citation type="submission" date="2010-11" db="EMBL/GenBank/DDBJ databases">
        <title>The complete genome of Thermotoga thermarum DSM 5069.</title>
        <authorList>
            <consortium name="US DOE Joint Genome Institute (JGI-PGF)"/>
            <person name="Lucas S."/>
            <person name="Copeland A."/>
            <person name="Lapidus A."/>
            <person name="Bruce D."/>
            <person name="Goodwin L."/>
            <person name="Pitluck S."/>
            <person name="Kyrpides N."/>
            <person name="Mavromatis K."/>
            <person name="Ivanova N."/>
            <person name="Zeytun A."/>
            <person name="Brettin T."/>
            <person name="Detter J.C."/>
            <person name="Tapia R."/>
            <person name="Han C."/>
            <person name="Land M."/>
            <person name="Hauser L."/>
            <person name="Markowitz V."/>
            <person name="Cheng J.-F."/>
            <person name="Hugenholtz P."/>
            <person name="Woyke T."/>
            <person name="Wu D."/>
            <person name="Spring S."/>
            <person name="Schroeder M."/>
            <person name="Brambilla E."/>
            <person name="Klenk H.-P."/>
            <person name="Eisen J.A."/>
        </authorList>
    </citation>
    <scope>NUCLEOTIDE SEQUENCE [LARGE SCALE GENOMIC DNA]</scope>
    <source>
        <strain evidence="9 10">DSM 5069</strain>
    </source>
</reference>
<proteinExistence type="inferred from homology"/>
<dbReference type="SMART" id="SM00478">
    <property type="entry name" value="ENDO3c"/>
    <property type="match status" value="1"/>
</dbReference>
<comment type="similarity">
    <text evidence="7">Belongs to the type-2 OGG1 family.</text>
</comment>
<name>F7YXQ1_9THEM</name>
<organism evidence="9 10">
    <name type="scientific">Pseudothermotoga thermarum DSM 5069</name>
    <dbReference type="NCBI Taxonomy" id="688269"/>
    <lineage>
        <taxon>Bacteria</taxon>
        <taxon>Thermotogati</taxon>
        <taxon>Thermotogota</taxon>
        <taxon>Thermotogae</taxon>
        <taxon>Thermotogales</taxon>
        <taxon>Thermotogaceae</taxon>
        <taxon>Pseudothermotoga</taxon>
    </lineage>
</organism>
<dbReference type="AlphaFoldDB" id="F7YXQ1"/>
<dbReference type="Gene3D" id="1.10.340.30">
    <property type="entry name" value="Hypothetical protein, domain 2"/>
    <property type="match status" value="1"/>
</dbReference>
<dbReference type="PIRSF" id="PIRSF005954">
    <property type="entry name" value="Thrmst_ogg"/>
    <property type="match status" value="1"/>
</dbReference>
<dbReference type="Proteomes" id="UP000006804">
    <property type="component" value="Chromosome"/>
</dbReference>
<sequence length="214" mass="24660">MKLEAIQIRLLEDLKRIKEEARPLVEKRFSEFKNLGENGTDADLFSELCFCVLTANWSAQGGIKAQQVIGPEGFLNLTEAELEQLLTKLGHRYPKARASYIVKNRPLAEKLREVIRWEPFAARYWLVQNAWGIGYKEASHFLRNVGVDCLAILDRHVLKTMLEYGLVNSLPKSLTRKNYLFLEGILKDVADQFGEPLGKFDLYLWYLLKGKVEK</sequence>
<protein>
    <recommendedName>
        <fullName evidence="7">8-oxoguanine DNA glycosylase/AP lyase</fullName>
    </recommendedName>
    <domain>
        <recommendedName>
            <fullName evidence="7">8-oxoguanine DNA glycosylase</fullName>
            <shortName evidence="7">8-oxoG DNA glycosylase</shortName>
            <ecNumber evidence="7">3.2.2.-</ecNumber>
        </recommendedName>
    </domain>
    <domain>
        <recommendedName>
            <fullName evidence="7">DNA-(apurinic or apyrimidinic site) lyase</fullName>
            <shortName evidence="7">AP lyase</shortName>
            <ecNumber evidence="7">4.2.99.18</ecNumber>
        </recommendedName>
    </domain>
</protein>
<keyword evidence="3 7" id="KW-0234">DNA repair</keyword>
<dbReference type="NCBIfam" id="NF002305">
    <property type="entry name" value="PRK01229.1"/>
    <property type="match status" value="1"/>
</dbReference>
<dbReference type="InterPro" id="IPR003265">
    <property type="entry name" value="HhH-GPD_domain"/>
</dbReference>
<gene>
    <name evidence="7" type="primary">ogg</name>
    <name evidence="9" type="ORF">Theth_0607</name>
</gene>